<evidence type="ECO:0000313" key="3">
    <source>
        <dbReference type="Proteomes" id="UP000029548"/>
    </source>
</evidence>
<comment type="caution">
    <text evidence="2">The sequence shown here is derived from an EMBL/GenBank/DDBJ whole genome shotgun (WGS) entry which is preliminary data.</text>
</comment>
<gene>
    <name evidence="2" type="ORF">HMPREF1650_09970</name>
</gene>
<sequence>MGSGGPGTGAARDGSCTMSGGPLFTRIRLDDGAACPCGGAGRGETAGAPRYGDCCAPLHRRERLPETAVELMAARYSAYAAHEADFIWMTWHPRRRPEAVTFDDGVEWLGLDILDVVDGADGDREGVVEFRARYRDAEGPGQLWERSTFMLRSKRWMYVDGEFK</sequence>
<dbReference type="SUPFAM" id="SSF54427">
    <property type="entry name" value="NTF2-like"/>
    <property type="match status" value="1"/>
</dbReference>
<protein>
    <submittedName>
        <fullName evidence="2">Nucleic acid-binding domain protein</fullName>
    </submittedName>
</protein>
<dbReference type="InterPro" id="IPR048469">
    <property type="entry name" value="YchJ-like_M"/>
</dbReference>
<reference evidence="2 3" key="1">
    <citation type="submission" date="2014-07" db="EMBL/GenBank/DDBJ databases">
        <authorList>
            <person name="McCorrison J."/>
            <person name="Sanka R."/>
            <person name="Torralba M."/>
            <person name="Gillis M."/>
            <person name="Haft D.H."/>
            <person name="Methe B."/>
            <person name="Sutton G."/>
            <person name="Nelson K.E."/>
        </authorList>
    </citation>
    <scope>NUCLEOTIDE SEQUENCE [LARGE SCALE GENOMIC DNA]</scope>
    <source>
        <strain evidence="2 3">DNF00450</strain>
    </source>
</reference>
<proteinExistence type="predicted"/>
<evidence type="ECO:0000259" key="1">
    <source>
        <dbReference type="Pfam" id="PF17775"/>
    </source>
</evidence>
<organism evidence="2 3">
    <name type="scientific">Corynebacterium freneyi DNF00450</name>
    <dbReference type="NCBI Taxonomy" id="1287475"/>
    <lineage>
        <taxon>Bacteria</taxon>
        <taxon>Bacillati</taxon>
        <taxon>Actinomycetota</taxon>
        <taxon>Actinomycetes</taxon>
        <taxon>Mycobacteriales</taxon>
        <taxon>Corynebacteriaceae</taxon>
        <taxon>Corynebacterium</taxon>
    </lineage>
</organism>
<dbReference type="Proteomes" id="UP000029548">
    <property type="component" value="Unassembled WGS sequence"/>
</dbReference>
<name>A0A095ZAX3_9CORY</name>
<dbReference type="InterPro" id="IPR032710">
    <property type="entry name" value="NTF2-like_dom_sf"/>
</dbReference>
<dbReference type="EMBL" id="JRNE01000067">
    <property type="protein sequence ID" value="KGF15837.1"/>
    <property type="molecule type" value="Genomic_DNA"/>
</dbReference>
<evidence type="ECO:0000313" key="2">
    <source>
        <dbReference type="EMBL" id="KGF15837.1"/>
    </source>
</evidence>
<accession>A0A095ZAX3</accession>
<dbReference type="Gene3D" id="3.10.450.50">
    <property type="match status" value="1"/>
</dbReference>
<dbReference type="eggNOG" id="COG3012">
    <property type="taxonomic scope" value="Bacteria"/>
</dbReference>
<dbReference type="AlphaFoldDB" id="A0A095ZAX3"/>
<feature type="domain" description="YchJ-like middle NTF2-like" evidence="1">
    <location>
        <begin position="67"/>
        <end position="161"/>
    </location>
</feature>
<dbReference type="Pfam" id="PF17775">
    <property type="entry name" value="YchJ_M-like"/>
    <property type="match status" value="1"/>
</dbReference>